<evidence type="ECO:0008006" key="6">
    <source>
        <dbReference type="Google" id="ProtNLM"/>
    </source>
</evidence>
<gene>
    <name evidence="4" type="ORF">SOCE26_036620</name>
</gene>
<reference evidence="4 5" key="1">
    <citation type="submission" date="2015-09" db="EMBL/GenBank/DDBJ databases">
        <title>Sorangium comparison.</title>
        <authorList>
            <person name="Zaburannyi N."/>
            <person name="Bunk B."/>
            <person name="Overmann J."/>
            <person name="Mueller R."/>
        </authorList>
    </citation>
    <scope>NUCLEOTIDE SEQUENCE [LARGE SCALE GENOMIC DNA]</scope>
    <source>
        <strain evidence="4 5">So ce26</strain>
    </source>
</reference>
<evidence type="ECO:0000313" key="5">
    <source>
        <dbReference type="Proteomes" id="UP000238348"/>
    </source>
</evidence>
<keyword evidence="2" id="KW-1133">Transmembrane helix</keyword>
<accession>A0A2L0ESH5</accession>
<feature type="signal peptide" evidence="3">
    <location>
        <begin position="1"/>
        <end position="25"/>
    </location>
</feature>
<name>A0A2L0ESH5_SORCE</name>
<evidence type="ECO:0000313" key="4">
    <source>
        <dbReference type="EMBL" id="AUX42234.1"/>
    </source>
</evidence>
<organism evidence="4 5">
    <name type="scientific">Sorangium cellulosum</name>
    <name type="common">Polyangium cellulosum</name>
    <dbReference type="NCBI Taxonomy" id="56"/>
    <lineage>
        <taxon>Bacteria</taxon>
        <taxon>Pseudomonadati</taxon>
        <taxon>Myxococcota</taxon>
        <taxon>Polyangia</taxon>
        <taxon>Polyangiales</taxon>
        <taxon>Polyangiaceae</taxon>
        <taxon>Sorangium</taxon>
    </lineage>
</organism>
<dbReference type="EMBL" id="CP012673">
    <property type="protein sequence ID" value="AUX42234.1"/>
    <property type="molecule type" value="Genomic_DNA"/>
</dbReference>
<evidence type="ECO:0000256" key="2">
    <source>
        <dbReference type="SAM" id="Phobius"/>
    </source>
</evidence>
<dbReference type="InterPro" id="IPR011990">
    <property type="entry name" value="TPR-like_helical_dom_sf"/>
</dbReference>
<keyword evidence="2" id="KW-0812">Transmembrane</keyword>
<proteinExistence type="predicted"/>
<dbReference type="AlphaFoldDB" id="A0A2L0ESH5"/>
<feature type="chain" id="PRO_5014597266" description="PEGA domain-containing protein" evidence="3">
    <location>
        <begin position="26"/>
        <end position="357"/>
    </location>
</feature>
<keyword evidence="3" id="KW-0732">Signal</keyword>
<sequence length="357" mass="36539">MFRKSIARIVVASSLVMTAPTVALAAPGSAPGDVMTEKVRELHKEGNAHYARGDYERARVAYLAAWALQKRLQIAGNLAEAEMKLGRFRDAAEHLAHYLREAPKEQPPPPAAEIQSAEALYAAARAQVGALSIATLENGAEILVDGEVVGIAPLPAPVFVEPGMHTVSARRGSRFGARQVRIDKGGAASVEVVLEERNLGASTTPPRAEPPHGAAPQPPANASPERPAGGARLPLVPMVIGGALGVVGLGVGVGFTLAANAKATDIDGPLRVGDGDRSACYQSRSAACARLGDAVDQLDAFTSTAVVGYVVGGAAIAATAGYVLWSRSAGDSQGIAQVMAAPWLAPGSGGVGVAGRF</sequence>
<dbReference type="Gene3D" id="1.25.40.10">
    <property type="entry name" value="Tetratricopeptide repeat domain"/>
    <property type="match status" value="1"/>
</dbReference>
<keyword evidence="2" id="KW-0472">Membrane</keyword>
<feature type="region of interest" description="Disordered" evidence="1">
    <location>
        <begin position="199"/>
        <end position="228"/>
    </location>
</feature>
<evidence type="ECO:0000256" key="3">
    <source>
        <dbReference type="SAM" id="SignalP"/>
    </source>
</evidence>
<dbReference type="SUPFAM" id="SSF48452">
    <property type="entry name" value="TPR-like"/>
    <property type="match status" value="1"/>
</dbReference>
<evidence type="ECO:0000256" key="1">
    <source>
        <dbReference type="SAM" id="MobiDB-lite"/>
    </source>
</evidence>
<dbReference type="Proteomes" id="UP000238348">
    <property type="component" value="Chromosome"/>
</dbReference>
<feature type="transmembrane region" description="Helical" evidence="2">
    <location>
        <begin position="306"/>
        <end position="325"/>
    </location>
</feature>
<protein>
    <recommendedName>
        <fullName evidence="6">PEGA domain-containing protein</fullName>
    </recommendedName>
</protein>